<sequence>MTARVVMTNTAIPLAAEAEEAFAGLDVGFEMLDAGSPEDLVRITRDADAVITLAEPFTREVLVQLPRCRSVTRFGIGVDNVDLAAATAQGIWVTNVPDANYREVAVHTIALALSVTRKIGFLNRSMHETGHASLALARGTRRPDEQTFGLVGLGRIGRRVATMAQAIGYRVIAADPFTTEESGVELVSFDEVVARSDILSLHVPLTGETRDLVDAGVIERMRDGAVLINVSRGGLVDDAALGRALRAGKLAGAGIDAYVGEPAPLPESSPLRGLEQVLLTPHSAHYSEESFAEIKTKALADVARVLRGERPAYPVNEIPVTESR</sequence>
<dbReference type="Pfam" id="PF00389">
    <property type="entry name" value="2-Hacid_dh"/>
    <property type="match status" value="1"/>
</dbReference>
<dbReference type="PANTHER" id="PTHR43761:SF1">
    <property type="entry name" value="D-ISOMER SPECIFIC 2-HYDROXYACID DEHYDROGENASE CATALYTIC DOMAIN-CONTAINING PROTEIN-RELATED"/>
    <property type="match status" value="1"/>
</dbReference>
<evidence type="ECO:0000256" key="3">
    <source>
        <dbReference type="ARBA" id="ARBA00023027"/>
    </source>
</evidence>
<gene>
    <name evidence="7" type="ORF">VSH64_10235</name>
</gene>
<keyword evidence="2 4" id="KW-0560">Oxidoreductase</keyword>
<dbReference type="PROSITE" id="PS00671">
    <property type="entry name" value="D_2_HYDROXYACID_DH_3"/>
    <property type="match status" value="1"/>
</dbReference>
<evidence type="ECO:0000259" key="6">
    <source>
        <dbReference type="Pfam" id="PF02826"/>
    </source>
</evidence>
<dbReference type="Gene3D" id="3.40.50.720">
    <property type="entry name" value="NAD(P)-binding Rossmann-like Domain"/>
    <property type="match status" value="2"/>
</dbReference>
<dbReference type="RefSeq" id="WP_326835289.1">
    <property type="nucleotide sequence ID" value="NZ_CP142149.1"/>
</dbReference>
<reference evidence="7 8" key="1">
    <citation type="journal article" date="2015" name="Int. J. Syst. Evol. Microbiol.">
        <title>Amycolatopsis rhabdoformis sp. nov., an actinomycete isolated from a tropical forest soil.</title>
        <authorList>
            <person name="Souza W.R."/>
            <person name="Silva R.E."/>
            <person name="Goodfellow M."/>
            <person name="Busarakam K."/>
            <person name="Figueiro F.S."/>
            <person name="Ferreira D."/>
            <person name="Rodrigues-Filho E."/>
            <person name="Moraes L.A.B."/>
            <person name="Zucchi T.D."/>
        </authorList>
    </citation>
    <scope>NUCLEOTIDE SEQUENCE [LARGE SCALE GENOMIC DNA]</scope>
    <source>
        <strain evidence="7 8">NCIMB 14900</strain>
    </source>
</reference>
<dbReference type="InterPro" id="IPR006140">
    <property type="entry name" value="D-isomer_DH_NAD-bd"/>
</dbReference>
<dbReference type="EMBL" id="CP142149">
    <property type="protein sequence ID" value="WSE32482.1"/>
    <property type="molecule type" value="Genomic_DNA"/>
</dbReference>
<evidence type="ECO:0000313" key="7">
    <source>
        <dbReference type="EMBL" id="WSE32482.1"/>
    </source>
</evidence>
<evidence type="ECO:0000256" key="4">
    <source>
        <dbReference type="RuleBase" id="RU003719"/>
    </source>
</evidence>
<keyword evidence="3" id="KW-0520">NAD</keyword>
<dbReference type="Proteomes" id="UP001330812">
    <property type="component" value="Chromosome"/>
</dbReference>
<evidence type="ECO:0000259" key="5">
    <source>
        <dbReference type="Pfam" id="PF00389"/>
    </source>
</evidence>
<evidence type="ECO:0000256" key="2">
    <source>
        <dbReference type="ARBA" id="ARBA00023002"/>
    </source>
</evidence>
<accession>A0ABZ1IDZ1</accession>
<dbReference type="InterPro" id="IPR006139">
    <property type="entry name" value="D-isomer_2_OHA_DH_cat_dom"/>
</dbReference>
<feature type="domain" description="D-isomer specific 2-hydroxyacid dehydrogenase catalytic" evidence="5">
    <location>
        <begin position="19"/>
        <end position="316"/>
    </location>
</feature>
<dbReference type="SUPFAM" id="SSF51735">
    <property type="entry name" value="NAD(P)-binding Rossmann-fold domains"/>
    <property type="match status" value="1"/>
</dbReference>
<dbReference type="SUPFAM" id="SSF52283">
    <property type="entry name" value="Formate/glycerate dehydrogenase catalytic domain-like"/>
    <property type="match status" value="1"/>
</dbReference>
<keyword evidence="8" id="KW-1185">Reference proteome</keyword>
<dbReference type="InterPro" id="IPR050418">
    <property type="entry name" value="D-iso_2-hydroxyacid_DH_PdxB"/>
</dbReference>
<proteinExistence type="inferred from homology"/>
<dbReference type="PANTHER" id="PTHR43761">
    <property type="entry name" value="D-ISOMER SPECIFIC 2-HYDROXYACID DEHYDROGENASE FAMILY PROTEIN (AFU_ORTHOLOGUE AFUA_1G13630)"/>
    <property type="match status" value="1"/>
</dbReference>
<dbReference type="Pfam" id="PF02826">
    <property type="entry name" value="2-Hacid_dh_C"/>
    <property type="match status" value="1"/>
</dbReference>
<evidence type="ECO:0000313" key="8">
    <source>
        <dbReference type="Proteomes" id="UP001330812"/>
    </source>
</evidence>
<dbReference type="InterPro" id="IPR029753">
    <property type="entry name" value="D-isomer_DH_CS"/>
</dbReference>
<protein>
    <submittedName>
        <fullName evidence="7">C-terminal binding protein</fullName>
    </submittedName>
</protein>
<name>A0ABZ1IDZ1_9PSEU</name>
<dbReference type="InterPro" id="IPR043322">
    <property type="entry name" value="CtBP"/>
</dbReference>
<dbReference type="PROSITE" id="PS00670">
    <property type="entry name" value="D_2_HYDROXYACID_DH_2"/>
    <property type="match status" value="1"/>
</dbReference>
<organism evidence="7 8">
    <name type="scientific">Amycolatopsis rhabdoformis</name>
    <dbReference type="NCBI Taxonomy" id="1448059"/>
    <lineage>
        <taxon>Bacteria</taxon>
        <taxon>Bacillati</taxon>
        <taxon>Actinomycetota</taxon>
        <taxon>Actinomycetes</taxon>
        <taxon>Pseudonocardiales</taxon>
        <taxon>Pseudonocardiaceae</taxon>
        <taxon>Amycolatopsis</taxon>
    </lineage>
</organism>
<evidence type="ECO:0000256" key="1">
    <source>
        <dbReference type="ARBA" id="ARBA00005854"/>
    </source>
</evidence>
<dbReference type="CDD" id="cd05299">
    <property type="entry name" value="CtBP_dh"/>
    <property type="match status" value="1"/>
</dbReference>
<feature type="domain" description="D-isomer specific 2-hydroxyacid dehydrogenase NAD-binding" evidence="6">
    <location>
        <begin position="109"/>
        <end position="284"/>
    </location>
</feature>
<dbReference type="InterPro" id="IPR036291">
    <property type="entry name" value="NAD(P)-bd_dom_sf"/>
</dbReference>
<comment type="similarity">
    <text evidence="1 4">Belongs to the D-isomer specific 2-hydroxyacid dehydrogenase family.</text>
</comment>